<proteinExistence type="predicted"/>
<protein>
    <submittedName>
        <fullName evidence="1">Uncharacterized protein</fullName>
    </submittedName>
</protein>
<dbReference type="EMBL" id="CP069127">
    <property type="protein sequence ID" value="QRG68601.1"/>
    <property type="molecule type" value="Genomic_DNA"/>
</dbReference>
<sequence>MEPKFVFNYSLIEFPDWLLPFKDEMGEKMAEACGKIHAEYLQKAQKSS</sequence>
<evidence type="ECO:0000313" key="2">
    <source>
        <dbReference type="Proteomes" id="UP000596248"/>
    </source>
</evidence>
<dbReference type="Proteomes" id="UP000596248">
    <property type="component" value="Chromosome"/>
</dbReference>
<reference evidence="1 2" key="1">
    <citation type="submission" date="2021-01" db="EMBL/GenBank/DDBJ databases">
        <title>Identification of strong promoters based on the transcriptome of Brevibacillus choshinensis.</title>
        <authorList>
            <person name="Yao D."/>
            <person name="Zhang K."/>
            <person name="Wu J."/>
        </authorList>
    </citation>
    <scope>NUCLEOTIDE SEQUENCE [LARGE SCALE GENOMIC DNA]</scope>
    <source>
        <strain evidence="1 2">HPD31-SP3</strain>
    </source>
</reference>
<evidence type="ECO:0000313" key="1">
    <source>
        <dbReference type="EMBL" id="QRG68601.1"/>
    </source>
</evidence>
<organism evidence="1 2">
    <name type="scientific">Brevibacillus choshinensis</name>
    <dbReference type="NCBI Taxonomy" id="54911"/>
    <lineage>
        <taxon>Bacteria</taxon>
        <taxon>Bacillati</taxon>
        <taxon>Bacillota</taxon>
        <taxon>Bacilli</taxon>
        <taxon>Bacillales</taxon>
        <taxon>Paenibacillaceae</taxon>
        <taxon>Brevibacillus</taxon>
    </lineage>
</organism>
<name>A0ABX7FTC8_BRECH</name>
<accession>A0ABX7FTC8</accession>
<dbReference type="RefSeq" id="WP_203355600.1">
    <property type="nucleotide sequence ID" value="NZ_CP069127.1"/>
</dbReference>
<keyword evidence="2" id="KW-1185">Reference proteome</keyword>
<gene>
    <name evidence="1" type="ORF">JNE38_05465</name>
</gene>